<feature type="domain" description="Carboxymuconolactone decarboxylase-like" evidence="2">
    <location>
        <begin position="41"/>
        <end position="81"/>
    </location>
</feature>
<gene>
    <name evidence="3" type="ORF">KSF_005370</name>
</gene>
<name>A0A8J3MX24_9CHLR</name>
<dbReference type="Gene3D" id="1.20.1290.10">
    <property type="entry name" value="AhpD-like"/>
    <property type="match status" value="1"/>
</dbReference>
<dbReference type="EMBL" id="BNJK01000001">
    <property type="protein sequence ID" value="GHO90489.1"/>
    <property type="molecule type" value="Genomic_DNA"/>
</dbReference>
<evidence type="ECO:0000259" key="2">
    <source>
        <dbReference type="Pfam" id="PF02627"/>
    </source>
</evidence>
<evidence type="ECO:0000313" key="4">
    <source>
        <dbReference type="Proteomes" id="UP000597444"/>
    </source>
</evidence>
<dbReference type="AlphaFoldDB" id="A0A8J3MX24"/>
<dbReference type="PANTHER" id="PTHR33570">
    <property type="entry name" value="4-CARBOXYMUCONOLACTONE DECARBOXYLASE FAMILY PROTEIN"/>
    <property type="match status" value="1"/>
</dbReference>
<dbReference type="SUPFAM" id="SSF69118">
    <property type="entry name" value="AhpD-like"/>
    <property type="match status" value="1"/>
</dbReference>
<accession>A0A8J3MX24</accession>
<dbReference type="PANTHER" id="PTHR33570:SF9">
    <property type="entry name" value="BLL4600 PROTEIN"/>
    <property type="match status" value="1"/>
</dbReference>
<dbReference type="Pfam" id="PF02627">
    <property type="entry name" value="CMD"/>
    <property type="match status" value="1"/>
</dbReference>
<keyword evidence="4" id="KW-1185">Reference proteome</keyword>
<comment type="caution">
    <text evidence="3">The sequence shown here is derived from an EMBL/GenBank/DDBJ whole genome shotgun (WGS) entry which is preliminary data.</text>
</comment>
<dbReference type="Proteomes" id="UP000597444">
    <property type="component" value="Unassembled WGS sequence"/>
</dbReference>
<feature type="region of interest" description="Disordered" evidence="1">
    <location>
        <begin position="1"/>
        <end position="49"/>
    </location>
</feature>
<feature type="compositionally biased region" description="Basic and acidic residues" evidence="1">
    <location>
        <begin position="30"/>
        <end position="49"/>
    </location>
</feature>
<protein>
    <recommendedName>
        <fullName evidence="2">Carboxymuconolactone decarboxylase-like domain-containing protein</fullName>
    </recommendedName>
</protein>
<reference evidence="3" key="1">
    <citation type="submission" date="2020-10" db="EMBL/GenBank/DDBJ databases">
        <title>Taxonomic study of unclassified bacteria belonging to the class Ktedonobacteria.</title>
        <authorList>
            <person name="Yabe S."/>
            <person name="Wang C.M."/>
            <person name="Zheng Y."/>
            <person name="Sakai Y."/>
            <person name="Cavaletti L."/>
            <person name="Monciardini P."/>
            <person name="Donadio S."/>
        </authorList>
    </citation>
    <scope>NUCLEOTIDE SEQUENCE</scope>
    <source>
        <strain evidence="3">ID150040</strain>
    </source>
</reference>
<sequence>MTEPTPLLSDEKPVENLSRDQGSKHPCVGRRTDQSHQSHERFQQMRAKDNGLTETELKEVITHLAFYAGWPKAMSAITVAKRVFDEQ</sequence>
<feature type="compositionally biased region" description="Basic and acidic residues" evidence="1">
    <location>
        <begin position="9"/>
        <end position="23"/>
    </location>
</feature>
<dbReference type="InterPro" id="IPR052512">
    <property type="entry name" value="4CMD/NDH-1_regulator"/>
</dbReference>
<dbReference type="InterPro" id="IPR029032">
    <property type="entry name" value="AhpD-like"/>
</dbReference>
<evidence type="ECO:0000256" key="1">
    <source>
        <dbReference type="SAM" id="MobiDB-lite"/>
    </source>
</evidence>
<organism evidence="3 4">
    <name type="scientific">Reticulibacter mediterranei</name>
    <dbReference type="NCBI Taxonomy" id="2778369"/>
    <lineage>
        <taxon>Bacteria</taxon>
        <taxon>Bacillati</taxon>
        <taxon>Chloroflexota</taxon>
        <taxon>Ktedonobacteria</taxon>
        <taxon>Ktedonobacterales</taxon>
        <taxon>Reticulibacteraceae</taxon>
        <taxon>Reticulibacter</taxon>
    </lineage>
</organism>
<dbReference type="InterPro" id="IPR003779">
    <property type="entry name" value="CMD-like"/>
</dbReference>
<proteinExistence type="predicted"/>
<evidence type="ECO:0000313" key="3">
    <source>
        <dbReference type="EMBL" id="GHO90489.1"/>
    </source>
</evidence>
<dbReference type="GO" id="GO:0051920">
    <property type="term" value="F:peroxiredoxin activity"/>
    <property type="evidence" value="ECO:0007669"/>
    <property type="project" value="InterPro"/>
</dbReference>